<dbReference type="EC" id="1.3.3.4" evidence="4 11"/>
<sequence>MSRRHAQRAVNALLGSAAPFATHHVAARRLNCVVAARRSLSTSAALMTEWQEQRSLPDSITFQLGHPSVRIPDPRKDDAEELRAAAPDASHADIAVLGGGLTGLTTAYYLAKKLPPTANITLYEAGDRLGGWIRTERVPVDVGGKKGTVLFERGPRSLTSLSGNTWRYDDLVFYDLVLDLGLVPVSPLNLPRYIYYPDHLVQLPPAIPITEIFREKLFLENIPAGLMVLLKSVFNWKNRPVGDPSIAEWLYELTGSRKAARTMASAMVHGIYGGDIDKLSAKSVFDRQYWGWHSSNVRSGSCVMPYAEVDILKTLGQDEQIQNLALQRKGALLDFGEAGMEALPKALEAALSEQPNVTIKMNTPIASIKHDMKTDTVKINAVAGEKPFKGYHKVISTLPAQSLAKVTHGDLPSLTDSHSVSVMTVNLWFPEENIKPPGTGYLIPEDVPPETNPEHALGVFFDSDVQTRGPDEPAGTKLFVLMGGHYYDRPGAAPPSEAEAIQQARALLERHLGIPRDAPCHAVAGLAKECIPQHYVGHHDRMKAAHLELRAAFKGRLAVAGGSYTRIGVAAALRSGYDIAEAVAGENWSTATGLGPIHPETMLLATLDLQNIPVRGRRLEAN</sequence>
<dbReference type="AlphaFoldDB" id="A0A9P9EDY2"/>
<dbReference type="SUPFAM" id="SSF51905">
    <property type="entry name" value="FAD/NAD(P)-binding domain"/>
    <property type="match status" value="1"/>
</dbReference>
<evidence type="ECO:0000256" key="7">
    <source>
        <dbReference type="ARBA" id="ARBA00023002"/>
    </source>
</evidence>
<comment type="pathway">
    <text evidence="2 11">Porphyrin-containing compound metabolism; protoporphyrin-IX biosynthesis; protoporphyrin-IX from protoporphyrinogen-IX: step 1/1.</text>
</comment>
<proteinExistence type="inferred from homology"/>
<reference evidence="13" key="1">
    <citation type="journal article" date="2021" name="Nat. Commun.">
        <title>Genetic determinants of endophytism in the Arabidopsis root mycobiome.</title>
        <authorList>
            <person name="Mesny F."/>
            <person name="Miyauchi S."/>
            <person name="Thiergart T."/>
            <person name="Pickel B."/>
            <person name="Atanasova L."/>
            <person name="Karlsson M."/>
            <person name="Huettel B."/>
            <person name="Barry K.W."/>
            <person name="Haridas S."/>
            <person name="Chen C."/>
            <person name="Bauer D."/>
            <person name="Andreopoulos W."/>
            <person name="Pangilinan J."/>
            <person name="LaButti K."/>
            <person name="Riley R."/>
            <person name="Lipzen A."/>
            <person name="Clum A."/>
            <person name="Drula E."/>
            <person name="Henrissat B."/>
            <person name="Kohler A."/>
            <person name="Grigoriev I.V."/>
            <person name="Martin F.M."/>
            <person name="Hacquard S."/>
        </authorList>
    </citation>
    <scope>NUCLEOTIDE SEQUENCE</scope>
    <source>
        <strain evidence="13">MPI-CAGE-AT-0147</strain>
    </source>
</reference>
<keyword evidence="14" id="KW-1185">Reference proteome</keyword>
<dbReference type="OrthoDB" id="438553at2759"/>
<evidence type="ECO:0000256" key="10">
    <source>
        <dbReference type="ARBA" id="ARBA00047554"/>
    </source>
</evidence>
<keyword evidence="9 11" id="KW-0627">Porphyrin biosynthesis</keyword>
<gene>
    <name evidence="13" type="ORF">EDB81DRAFT_83194</name>
</gene>
<evidence type="ECO:0000256" key="5">
    <source>
        <dbReference type="ARBA" id="ARBA00022630"/>
    </source>
</evidence>
<dbReference type="Proteomes" id="UP000738349">
    <property type="component" value="Unassembled WGS sequence"/>
</dbReference>
<organism evidence="13 14">
    <name type="scientific">Dactylonectria macrodidyma</name>
    <dbReference type="NCBI Taxonomy" id="307937"/>
    <lineage>
        <taxon>Eukaryota</taxon>
        <taxon>Fungi</taxon>
        <taxon>Dikarya</taxon>
        <taxon>Ascomycota</taxon>
        <taxon>Pezizomycotina</taxon>
        <taxon>Sordariomycetes</taxon>
        <taxon>Hypocreomycetidae</taxon>
        <taxon>Hypocreales</taxon>
        <taxon>Nectriaceae</taxon>
        <taxon>Dactylonectria</taxon>
    </lineage>
</organism>
<comment type="caution">
    <text evidence="13">The sequence shown here is derived from an EMBL/GenBank/DDBJ whole genome shotgun (WGS) entry which is preliminary data.</text>
</comment>
<keyword evidence="6 11" id="KW-0274">FAD</keyword>
<dbReference type="EMBL" id="JAGMUV010000013">
    <property type="protein sequence ID" value="KAH7136545.1"/>
    <property type="molecule type" value="Genomic_DNA"/>
</dbReference>
<dbReference type="InterPro" id="IPR002937">
    <property type="entry name" value="Amino_oxidase"/>
</dbReference>
<keyword evidence="8 11" id="KW-0350">Heme biosynthesis</keyword>
<evidence type="ECO:0000256" key="11">
    <source>
        <dbReference type="RuleBase" id="RU367069"/>
    </source>
</evidence>
<evidence type="ECO:0000256" key="3">
    <source>
        <dbReference type="ARBA" id="ARBA00010551"/>
    </source>
</evidence>
<evidence type="ECO:0000259" key="12">
    <source>
        <dbReference type="Pfam" id="PF01593"/>
    </source>
</evidence>
<accession>A0A9P9EDY2</accession>
<name>A0A9P9EDY2_9HYPO</name>
<keyword evidence="5 11" id="KW-0285">Flavoprotein</keyword>
<protein>
    <recommendedName>
        <fullName evidence="4 11">Protoporphyrinogen oxidase</fullName>
        <ecNumber evidence="4 11">1.3.3.4</ecNumber>
    </recommendedName>
</protein>
<feature type="domain" description="Amine oxidase" evidence="12">
    <location>
        <begin position="101"/>
        <end position="583"/>
    </location>
</feature>
<dbReference type="Gene3D" id="3.50.50.60">
    <property type="entry name" value="FAD/NAD(P)-binding domain"/>
    <property type="match status" value="1"/>
</dbReference>
<dbReference type="PANTHER" id="PTHR42923:SF3">
    <property type="entry name" value="PROTOPORPHYRINOGEN OXIDASE"/>
    <property type="match status" value="1"/>
</dbReference>
<comment type="catalytic activity">
    <reaction evidence="10 11">
        <text>protoporphyrinogen IX + 3 O2 = protoporphyrin IX + 3 H2O2</text>
        <dbReference type="Rhea" id="RHEA:25576"/>
        <dbReference type="ChEBI" id="CHEBI:15379"/>
        <dbReference type="ChEBI" id="CHEBI:16240"/>
        <dbReference type="ChEBI" id="CHEBI:57306"/>
        <dbReference type="ChEBI" id="CHEBI:57307"/>
        <dbReference type="EC" id="1.3.3.4"/>
    </reaction>
</comment>
<dbReference type="GO" id="GO:0004729">
    <property type="term" value="F:oxygen-dependent protoporphyrinogen oxidase activity"/>
    <property type="evidence" value="ECO:0007669"/>
    <property type="project" value="UniProtKB-UniRule"/>
</dbReference>
<dbReference type="Pfam" id="PF01593">
    <property type="entry name" value="Amino_oxidase"/>
    <property type="match status" value="1"/>
</dbReference>
<dbReference type="NCBIfam" id="TIGR00562">
    <property type="entry name" value="proto_IX_ox"/>
    <property type="match status" value="1"/>
</dbReference>
<evidence type="ECO:0000256" key="1">
    <source>
        <dbReference type="ARBA" id="ARBA00002600"/>
    </source>
</evidence>
<dbReference type="InterPro" id="IPR036188">
    <property type="entry name" value="FAD/NAD-bd_sf"/>
</dbReference>
<dbReference type="InterPro" id="IPR004572">
    <property type="entry name" value="Protoporphyrinogen_oxidase"/>
</dbReference>
<dbReference type="InterPro" id="IPR050464">
    <property type="entry name" value="Zeta_carotene_desat/Oxidored"/>
</dbReference>
<dbReference type="GO" id="GO:0005743">
    <property type="term" value="C:mitochondrial inner membrane"/>
    <property type="evidence" value="ECO:0007669"/>
    <property type="project" value="UniProtKB-SubCell"/>
</dbReference>
<evidence type="ECO:0000256" key="9">
    <source>
        <dbReference type="ARBA" id="ARBA00023244"/>
    </source>
</evidence>
<evidence type="ECO:0000313" key="14">
    <source>
        <dbReference type="Proteomes" id="UP000738349"/>
    </source>
</evidence>
<evidence type="ECO:0000256" key="6">
    <source>
        <dbReference type="ARBA" id="ARBA00022827"/>
    </source>
</evidence>
<dbReference type="GO" id="GO:0006782">
    <property type="term" value="P:protoporphyrinogen IX biosynthetic process"/>
    <property type="evidence" value="ECO:0007669"/>
    <property type="project" value="UniProtKB-UniRule"/>
</dbReference>
<comment type="similarity">
    <text evidence="3 11">Belongs to the protoporphyrinogen/coproporphyrinogen oxidase family. Protoporphyrinogen oxidase subfamily.</text>
</comment>
<evidence type="ECO:0000256" key="8">
    <source>
        <dbReference type="ARBA" id="ARBA00023133"/>
    </source>
</evidence>
<dbReference type="PANTHER" id="PTHR42923">
    <property type="entry name" value="PROTOPORPHYRINOGEN OXIDASE"/>
    <property type="match status" value="1"/>
</dbReference>
<comment type="cofactor">
    <cofactor evidence="11">
        <name>FAD</name>
        <dbReference type="ChEBI" id="CHEBI:57692"/>
    </cofactor>
    <text evidence="11">Binds 1 FAD per subunit.</text>
</comment>
<comment type="subcellular location">
    <subcellularLocation>
        <location evidence="11">Mitochondrion inner membrane</location>
    </subcellularLocation>
</comment>
<evidence type="ECO:0000256" key="4">
    <source>
        <dbReference type="ARBA" id="ARBA00012867"/>
    </source>
</evidence>
<keyword evidence="7 11" id="KW-0560">Oxidoreductase</keyword>
<dbReference type="SUPFAM" id="SSF54373">
    <property type="entry name" value="FAD-linked reductases, C-terminal domain"/>
    <property type="match status" value="1"/>
</dbReference>
<evidence type="ECO:0000256" key="2">
    <source>
        <dbReference type="ARBA" id="ARBA00005073"/>
    </source>
</evidence>
<comment type="function">
    <text evidence="1 11">Catalyzes the 6-electron oxidation of protoporphyrinogen-IX to form protoporphyrin-IX.</text>
</comment>
<evidence type="ECO:0000313" key="13">
    <source>
        <dbReference type="EMBL" id="KAH7136545.1"/>
    </source>
</evidence>